<dbReference type="OrthoDB" id="1349564at2"/>
<dbReference type="EMBL" id="VKKZ01000024">
    <property type="protein sequence ID" value="KAA6431009.1"/>
    <property type="molecule type" value="Genomic_DNA"/>
</dbReference>
<dbReference type="EMBL" id="JBGOGF010000007">
    <property type="protein sequence ID" value="MFA1772442.1"/>
    <property type="molecule type" value="Genomic_DNA"/>
</dbReference>
<evidence type="ECO:0000313" key="4">
    <source>
        <dbReference type="Proteomes" id="UP001570846"/>
    </source>
</evidence>
<reference evidence="2 4" key="3">
    <citation type="submission" date="2024-08" db="EMBL/GenBank/DDBJ databases">
        <authorList>
            <person name="Wei W."/>
        </authorList>
    </citation>
    <scope>NUCLEOTIDE SEQUENCE [LARGE SCALE GENOMIC DNA]</scope>
    <source>
        <strain evidence="2 4">XU2</strain>
    </source>
</reference>
<reference evidence="1 3" key="2">
    <citation type="submission" date="2019-09" db="EMBL/GenBank/DDBJ databases">
        <title>A bacterium isolated from glacier soil.</title>
        <authorList>
            <person name="Liu Q."/>
        </authorList>
    </citation>
    <scope>NUCLEOTIDE SEQUENCE [LARGE SCALE GENOMIC DNA]</scope>
    <source>
        <strain evidence="1 3">MDT1-10-3</strain>
    </source>
</reference>
<dbReference type="Proteomes" id="UP000323866">
    <property type="component" value="Unassembled WGS sequence"/>
</dbReference>
<sequence>MTTATRPIIDFSKVILTEASFIEFSIKNLKPTDNRDNTVVSFNSKVITRHTFNVEEKGIKVEIEVTGQGVNQANEPAGAEATFHIGFTYFIENFEEYLIHFNDSEEAIPSPVIMIPLVGAAYSTARGMIIIKAQGTAFEGFSLPIVNAQSLITPPESLVKKKKAPKKSKKDTTSN</sequence>
<evidence type="ECO:0000313" key="1">
    <source>
        <dbReference type="EMBL" id="KAA6431009.1"/>
    </source>
</evidence>
<organism evidence="1 3">
    <name type="scientific">Rufibacter glacialis</name>
    <dbReference type="NCBI Taxonomy" id="1259555"/>
    <lineage>
        <taxon>Bacteria</taxon>
        <taxon>Pseudomonadati</taxon>
        <taxon>Bacteroidota</taxon>
        <taxon>Cytophagia</taxon>
        <taxon>Cytophagales</taxon>
        <taxon>Hymenobacteraceae</taxon>
        <taxon>Rufibacter</taxon>
    </lineage>
</organism>
<evidence type="ECO:0008006" key="5">
    <source>
        <dbReference type="Google" id="ProtNLM"/>
    </source>
</evidence>
<gene>
    <name evidence="2" type="ORF">ACD591_14165</name>
    <name evidence="1" type="ORF">FOE74_18060</name>
</gene>
<evidence type="ECO:0000313" key="2">
    <source>
        <dbReference type="EMBL" id="MFA1772442.1"/>
    </source>
</evidence>
<reference evidence="1 3" key="1">
    <citation type="submission" date="2019-07" db="EMBL/GenBank/DDBJ databases">
        <authorList>
            <person name="Qu J.-H."/>
        </authorList>
    </citation>
    <scope>NUCLEOTIDE SEQUENCE [LARGE SCALE GENOMIC DNA]</scope>
    <source>
        <strain evidence="1 3">MDT1-10-3</strain>
    </source>
</reference>
<comment type="caution">
    <text evidence="1">The sequence shown here is derived from an EMBL/GenBank/DDBJ whole genome shotgun (WGS) entry which is preliminary data.</text>
</comment>
<dbReference type="RefSeq" id="WP_149100037.1">
    <property type="nucleotide sequence ID" value="NZ_BMMG01000007.1"/>
</dbReference>
<accession>A0A5M8Q597</accession>
<protein>
    <recommendedName>
        <fullName evidence="5">Preprotein translocase subunit SecB</fullName>
    </recommendedName>
</protein>
<keyword evidence="4" id="KW-1185">Reference proteome</keyword>
<evidence type="ECO:0000313" key="3">
    <source>
        <dbReference type="Proteomes" id="UP000323866"/>
    </source>
</evidence>
<name>A0A5M8Q597_9BACT</name>
<dbReference type="Proteomes" id="UP001570846">
    <property type="component" value="Unassembled WGS sequence"/>
</dbReference>
<proteinExistence type="predicted"/>
<dbReference type="AlphaFoldDB" id="A0A5M8Q597"/>